<dbReference type="InterPro" id="IPR019831">
    <property type="entry name" value="Mn/Fe_SOD_N"/>
</dbReference>
<accession>A0ABN4AYB9</accession>
<name>A0ABN4AYB9_9ENTR</name>
<reference evidence="10 11" key="1">
    <citation type="journal article" date="2013" name="Genome Biol. Evol.">
        <title>Sequence context of indel mutations and their effect on protein evolution in a bacterial endosymbiont.</title>
        <authorList>
            <person name="Williams L.E."/>
            <person name="Wernegreen J.J."/>
        </authorList>
    </citation>
    <scope>NUCLEOTIDE SEQUENCE [LARGE SCALE GENOMIC DNA]</scope>
    <source>
        <strain evidence="10 11">640</strain>
    </source>
</reference>
<evidence type="ECO:0000256" key="7">
    <source>
        <dbReference type="RuleBase" id="RU000414"/>
    </source>
</evidence>
<dbReference type="InterPro" id="IPR036324">
    <property type="entry name" value="Mn/Fe_SOD_N_sf"/>
</dbReference>
<comment type="similarity">
    <text evidence="2 7">Belongs to the iron/manganese superoxide dismutase family.</text>
</comment>
<dbReference type="InterPro" id="IPR019832">
    <property type="entry name" value="Mn/Fe_SOD_C"/>
</dbReference>
<keyword evidence="4 7" id="KW-0479">Metal-binding</keyword>
<evidence type="ECO:0000256" key="3">
    <source>
        <dbReference type="ARBA" id="ARBA00012682"/>
    </source>
</evidence>
<protein>
    <recommendedName>
        <fullName evidence="3 7">Superoxide dismutase</fullName>
        <ecNumber evidence="3 7">1.15.1.1</ecNumber>
    </recommendedName>
</protein>
<comment type="function">
    <text evidence="1">Destroys superoxide anion radicals which are normally produced within the cells and which are toxic to biological systems.</text>
</comment>
<dbReference type="PANTHER" id="PTHR43595:SF2">
    <property type="entry name" value="SMALL RIBOSOMAL SUBUNIT PROTEIN MS42"/>
    <property type="match status" value="1"/>
</dbReference>
<dbReference type="RefSeq" id="WP_015344328.1">
    <property type="nucleotide sequence ID" value="NC_020075.1"/>
</dbReference>
<dbReference type="PROSITE" id="PS00088">
    <property type="entry name" value="SOD_MN"/>
    <property type="match status" value="1"/>
</dbReference>
<evidence type="ECO:0000313" key="10">
    <source>
        <dbReference type="EMBL" id="AGC03312.1"/>
    </source>
</evidence>
<dbReference type="Pfam" id="PF02777">
    <property type="entry name" value="Sod_Fe_C"/>
    <property type="match status" value="1"/>
</dbReference>
<dbReference type="Proteomes" id="UP000011067">
    <property type="component" value="Chromosome"/>
</dbReference>
<feature type="domain" description="Manganese/iron superoxide dismutase N-terminal" evidence="8">
    <location>
        <begin position="3"/>
        <end position="89"/>
    </location>
</feature>
<dbReference type="EC" id="1.15.1.1" evidence="3 7"/>
<dbReference type="EMBL" id="CP003903">
    <property type="protein sequence ID" value="AGC03312.1"/>
    <property type="molecule type" value="Genomic_DNA"/>
</dbReference>
<dbReference type="SUPFAM" id="SSF54719">
    <property type="entry name" value="Fe,Mn superoxide dismutase (SOD), C-terminal domain"/>
    <property type="match status" value="1"/>
</dbReference>
<evidence type="ECO:0000256" key="6">
    <source>
        <dbReference type="ARBA" id="ARBA00049204"/>
    </source>
</evidence>
<evidence type="ECO:0000256" key="1">
    <source>
        <dbReference type="ARBA" id="ARBA00002170"/>
    </source>
</evidence>
<dbReference type="Gene3D" id="3.55.40.20">
    <property type="entry name" value="Iron/manganese superoxide dismutase, C-terminal domain"/>
    <property type="match status" value="1"/>
</dbReference>
<sequence>MSFILPSLTYSYDALEPFLDEKTMKIHHTKHHQAYIDNANAALIDLPEFSNLPVIELIKKLNHLPNQKKTILRNNAGGHINHSLFWKYLKKNTILQGSLKDAIEYNFSSISSFKEHFEKTAISRFGSGWVWLIKHNNILSIVSTANQDNPLMGIDISGTNGYPILGLDVWEHAYYLKYQNRRLDYIRSFWNVVNWDEVYAQFNQV</sequence>
<dbReference type="PRINTS" id="PR01703">
    <property type="entry name" value="MNSODISMTASE"/>
</dbReference>
<dbReference type="InterPro" id="IPR001189">
    <property type="entry name" value="Mn/Fe_SOD"/>
</dbReference>
<dbReference type="SUPFAM" id="SSF46609">
    <property type="entry name" value="Fe,Mn superoxide dismutase (SOD), N-terminal domain"/>
    <property type="match status" value="1"/>
</dbReference>
<evidence type="ECO:0000256" key="4">
    <source>
        <dbReference type="ARBA" id="ARBA00022723"/>
    </source>
</evidence>
<keyword evidence="11" id="KW-1185">Reference proteome</keyword>
<organism evidence="10 11">
    <name type="scientific">Candidatus Blochmanniella chromaiodes str. 640</name>
    <dbReference type="NCBI Taxonomy" id="1240471"/>
    <lineage>
        <taxon>Bacteria</taxon>
        <taxon>Pseudomonadati</taxon>
        <taxon>Pseudomonadota</taxon>
        <taxon>Gammaproteobacteria</taxon>
        <taxon>Enterobacterales</taxon>
        <taxon>Enterobacteriaceae</taxon>
        <taxon>ant endosymbionts</taxon>
        <taxon>Candidatus Blochmanniella</taxon>
    </lineage>
</organism>
<comment type="function">
    <text evidence="7">Destroys radicals which are normally produced within the cells and which are toxic to biological systems.</text>
</comment>
<dbReference type="PIRSF" id="PIRSF000349">
    <property type="entry name" value="SODismutase"/>
    <property type="match status" value="1"/>
</dbReference>
<evidence type="ECO:0000259" key="8">
    <source>
        <dbReference type="Pfam" id="PF00081"/>
    </source>
</evidence>
<dbReference type="InterPro" id="IPR019833">
    <property type="entry name" value="Mn/Fe_SOD_BS"/>
</dbReference>
<evidence type="ECO:0000259" key="9">
    <source>
        <dbReference type="Pfam" id="PF02777"/>
    </source>
</evidence>
<dbReference type="Pfam" id="PF00081">
    <property type="entry name" value="Sod_Fe_N"/>
    <property type="match status" value="1"/>
</dbReference>
<evidence type="ECO:0000256" key="2">
    <source>
        <dbReference type="ARBA" id="ARBA00008714"/>
    </source>
</evidence>
<gene>
    <name evidence="10" type="primary">sodA</name>
    <name evidence="10" type="ORF">BCHRO640_021</name>
</gene>
<dbReference type="Gene3D" id="1.10.287.990">
    <property type="entry name" value="Fe,Mn superoxide dismutase (SOD) domain"/>
    <property type="match status" value="1"/>
</dbReference>
<keyword evidence="5 7" id="KW-0560">Oxidoreductase</keyword>
<evidence type="ECO:0000313" key="11">
    <source>
        <dbReference type="Proteomes" id="UP000011067"/>
    </source>
</evidence>
<dbReference type="PANTHER" id="PTHR43595">
    <property type="entry name" value="37S RIBOSOMAL PROTEIN S26, MITOCHONDRIAL"/>
    <property type="match status" value="1"/>
</dbReference>
<proteinExistence type="inferred from homology"/>
<dbReference type="InterPro" id="IPR036314">
    <property type="entry name" value="SOD_C_sf"/>
</dbReference>
<feature type="domain" description="Manganese/iron superoxide dismutase C-terminal" evidence="9">
    <location>
        <begin position="96"/>
        <end position="199"/>
    </location>
</feature>
<evidence type="ECO:0000256" key="5">
    <source>
        <dbReference type="ARBA" id="ARBA00023002"/>
    </source>
</evidence>
<comment type="catalytic activity">
    <reaction evidence="6 7">
        <text>2 superoxide + 2 H(+) = H2O2 + O2</text>
        <dbReference type="Rhea" id="RHEA:20696"/>
        <dbReference type="ChEBI" id="CHEBI:15378"/>
        <dbReference type="ChEBI" id="CHEBI:15379"/>
        <dbReference type="ChEBI" id="CHEBI:16240"/>
        <dbReference type="ChEBI" id="CHEBI:18421"/>
        <dbReference type="EC" id="1.15.1.1"/>
    </reaction>
</comment>